<protein>
    <submittedName>
        <fullName evidence="14">DUF21 domain-containing protein</fullName>
    </submittedName>
</protein>
<gene>
    <name evidence="14" type="ORF">GLP40_25200</name>
</gene>
<dbReference type="PROSITE" id="PS51846">
    <property type="entry name" value="CNNM"/>
    <property type="match status" value="1"/>
</dbReference>
<organism evidence="14 15">
    <name type="scientific">Nocardia aurantiaca</name>
    <dbReference type="NCBI Taxonomy" id="2675850"/>
    <lineage>
        <taxon>Bacteria</taxon>
        <taxon>Bacillati</taxon>
        <taxon>Actinomycetota</taxon>
        <taxon>Actinomycetes</taxon>
        <taxon>Mycobacteriales</taxon>
        <taxon>Nocardiaceae</taxon>
        <taxon>Nocardia</taxon>
    </lineage>
</organism>
<keyword evidence="5" id="KW-0677">Repeat</keyword>
<reference evidence="14 15" key="1">
    <citation type="submission" date="2019-11" db="EMBL/GenBank/DDBJ databases">
        <title>Nocardia sp. nov. CT2-14 isolated from soil.</title>
        <authorList>
            <person name="Kanchanasin P."/>
            <person name="Tanasupawat S."/>
            <person name="Yuki M."/>
            <person name="Kudo T."/>
        </authorList>
    </citation>
    <scope>NUCLEOTIDE SEQUENCE [LARGE SCALE GENOMIC DNA]</scope>
    <source>
        <strain evidence="14 15">CT2-14</strain>
    </source>
</reference>
<dbReference type="Gene3D" id="3.10.580.10">
    <property type="entry name" value="CBS-domain"/>
    <property type="match status" value="1"/>
</dbReference>
<keyword evidence="3" id="KW-1003">Cell membrane</keyword>
<dbReference type="SMART" id="SM00116">
    <property type="entry name" value="CBS"/>
    <property type="match status" value="2"/>
</dbReference>
<dbReference type="InterPro" id="IPR005170">
    <property type="entry name" value="Transptr-assoc_dom"/>
</dbReference>
<evidence type="ECO:0000256" key="6">
    <source>
        <dbReference type="ARBA" id="ARBA00022989"/>
    </source>
</evidence>
<dbReference type="Pfam" id="PF01595">
    <property type="entry name" value="CNNM"/>
    <property type="match status" value="1"/>
</dbReference>
<feature type="domain" description="CBS" evidence="12">
    <location>
        <begin position="273"/>
        <end position="332"/>
    </location>
</feature>
<dbReference type="GO" id="GO:0050660">
    <property type="term" value="F:flavin adenine dinucleotide binding"/>
    <property type="evidence" value="ECO:0007669"/>
    <property type="project" value="InterPro"/>
</dbReference>
<sequence>MGDYWWNLMLVVALVGLSGLFSGSETALISLREGQIRQLEQRHDHAAATLARLAREPNRFLATTQIGITLAGFLASATAAVSLAHRVEPALSPLGRAAEPGAVGLVTVVLSYFTLVLGELAPKRLAMQHAQQWALFASRPLDLLSRWSRPAVWLLSASTDLTVRALGGDPHATREQLTAAELRHLVAEHGGLEPQQRTIILGAFDIHERILREVLVPRRAVFTLDADLPVARARSALAASGHSRAPVLRGTGLDDTVGVVNLRDLIDHDGALVDAARVAVVFPDTIQVADALRRLMAEHEHFALVANENGDIDGIVTLEDLLEEVVGEIYDEADRELAAVRREADGALLLPGTFPVHDLPDLGVRIDGAPAGDYTTVAGLVLTALGRIPRRSGDRIPLHEWVIEVAGIDGNTVTAVRLRPIATGG</sequence>
<evidence type="ECO:0000259" key="12">
    <source>
        <dbReference type="PROSITE" id="PS51371"/>
    </source>
</evidence>
<dbReference type="EMBL" id="WMBB01000012">
    <property type="protein sequence ID" value="MTE16057.1"/>
    <property type="molecule type" value="Genomic_DNA"/>
</dbReference>
<evidence type="ECO:0000256" key="5">
    <source>
        <dbReference type="ARBA" id="ARBA00022737"/>
    </source>
</evidence>
<dbReference type="InterPro" id="IPR036318">
    <property type="entry name" value="FAD-bd_PCMH-like_sf"/>
</dbReference>
<dbReference type="InterPro" id="IPR000644">
    <property type="entry name" value="CBS_dom"/>
</dbReference>
<evidence type="ECO:0000313" key="15">
    <source>
        <dbReference type="Proteomes" id="UP000432464"/>
    </source>
</evidence>
<dbReference type="Gene3D" id="3.30.465.10">
    <property type="match status" value="1"/>
</dbReference>
<evidence type="ECO:0000256" key="8">
    <source>
        <dbReference type="ARBA" id="ARBA00023136"/>
    </source>
</evidence>
<evidence type="ECO:0000256" key="11">
    <source>
        <dbReference type="SAM" id="Phobius"/>
    </source>
</evidence>
<evidence type="ECO:0000256" key="2">
    <source>
        <dbReference type="ARBA" id="ARBA00006337"/>
    </source>
</evidence>
<feature type="transmembrane region" description="Helical" evidence="11">
    <location>
        <begin position="6"/>
        <end position="31"/>
    </location>
</feature>
<evidence type="ECO:0000256" key="10">
    <source>
        <dbReference type="PROSITE-ProRule" id="PRU01193"/>
    </source>
</evidence>
<dbReference type="Proteomes" id="UP000432464">
    <property type="component" value="Unassembled WGS sequence"/>
</dbReference>
<dbReference type="Pfam" id="PF00571">
    <property type="entry name" value="CBS"/>
    <property type="match status" value="2"/>
</dbReference>
<dbReference type="PANTHER" id="PTHR43099:SF5">
    <property type="entry name" value="HLYC_CORC FAMILY TRANSPORTER"/>
    <property type="match status" value="1"/>
</dbReference>
<dbReference type="InterPro" id="IPR051676">
    <property type="entry name" value="UPF0053_domain"/>
</dbReference>
<evidence type="ECO:0000313" key="14">
    <source>
        <dbReference type="EMBL" id="MTE16057.1"/>
    </source>
</evidence>
<dbReference type="CDD" id="cd04590">
    <property type="entry name" value="CBS_pair_CorC_HlyC_assoc"/>
    <property type="match status" value="1"/>
</dbReference>
<dbReference type="PANTHER" id="PTHR43099">
    <property type="entry name" value="UPF0053 PROTEIN YRKA"/>
    <property type="match status" value="1"/>
</dbReference>
<comment type="subcellular location">
    <subcellularLocation>
        <location evidence="1">Cell membrane</location>
        <topology evidence="1">Multi-pass membrane protein</topology>
    </subcellularLocation>
</comment>
<proteinExistence type="inferred from homology"/>
<feature type="domain" description="CNNM transmembrane" evidence="13">
    <location>
        <begin position="1"/>
        <end position="196"/>
    </location>
</feature>
<keyword evidence="7 9" id="KW-0129">CBS domain</keyword>
<evidence type="ECO:0000256" key="4">
    <source>
        <dbReference type="ARBA" id="ARBA00022692"/>
    </source>
</evidence>
<evidence type="ECO:0000256" key="3">
    <source>
        <dbReference type="ARBA" id="ARBA00022475"/>
    </source>
</evidence>
<accession>A0A6I3L2G9</accession>
<dbReference type="SUPFAM" id="SSF56176">
    <property type="entry name" value="FAD-binding/transporter-associated domain-like"/>
    <property type="match status" value="1"/>
</dbReference>
<dbReference type="Pfam" id="PF03471">
    <property type="entry name" value="CorC_HlyC"/>
    <property type="match status" value="1"/>
</dbReference>
<comment type="similarity">
    <text evidence="2">Belongs to the UPF0053 family.</text>
</comment>
<keyword evidence="15" id="KW-1185">Reference proteome</keyword>
<dbReference type="AlphaFoldDB" id="A0A6I3L2G9"/>
<keyword evidence="6 10" id="KW-1133">Transmembrane helix</keyword>
<name>A0A6I3L2G9_9NOCA</name>
<dbReference type="SMART" id="SM01091">
    <property type="entry name" value="CorC_HlyC"/>
    <property type="match status" value="1"/>
</dbReference>
<dbReference type="PROSITE" id="PS51371">
    <property type="entry name" value="CBS"/>
    <property type="match status" value="1"/>
</dbReference>
<evidence type="ECO:0000256" key="9">
    <source>
        <dbReference type="PROSITE-ProRule" id="PRU00703"/>
    </source>
</evidence>
<keyword evidence="4 10" id="KW-0812">Transmembrane</keyword>
<dbReference type="InterPro" id="IPR002550">
    <property type="entry name" value="CNNM"/>
</dbReference>
<keyword evidence="8 10" id="KW-0472">Membrane</keyword>
<evidence type="ECO:0000259" key="13">
    <source>
        <dbReference type="PROSITE" id="PS51846"/>
    </source>
</evidence>
<dbReference type="InterPro" id="IPR016169">
    <property type="entry name" value="FAD-bd_PCMH_sub2"/>
</dbReference>
<comment type="caution">
    <text evidence="14">The sequence shown here is derived from an EMBL/GenBank/DDBJ whole genome shotgun (WGS) entry which is preliminary data.</text>
</comment>
<dbReference type="GO" id="GO:0005886">
    <property type="term" value="C:plasma membrane"/>
    <property type="evidence" value="ECO:0007669"/>
    <property type="project" value="UniProtKB-SubCell"/>
</dbReference>
<dbReference type="InterPro" id="IPR044751">
    <property type="entry name" value="Ion_transp-like_CBS"/>
</dbReference>
<evidence type="ECO:0000256" key="1">
    <source>
        <dbReference type="ARBA" id="ARBA00004651"/>
    </source>
</evidence>
<evidence type="ECO:0000256" key="7">
    <source>
        <dbReference type="ARBA" id="ARBA00023122"/>
    </source>
</evidence>
<dbReference type="InterPro" id="IPR046342">
    <property type="entry name" value="CBS_dom_sf"/>
</dbReference>
<dbReference type="SUPFAM" id="SSF54631">
    <property type="entry name" value="CBS-domain pair"/>
    <property type="match status" value="1"/>
</dbReference>